<dbReference type="Proteomes" id="UP000218968">
    <property type="component" value="Chromosome"/>
</dbReference>
<organism evidence="1 2">
    <name type="scientific">Luteimonas chenhongjianii</name>
    <dbReference type="NCBI Taxonomy" id="2006110"/>
    <lineage>
        <taxon>Bacteria</taxon>
        <taxon>Pseudomonadati</taxon>
        <taxon>Pseudomonadota</taxon>
        <taxon>Gammaproteobacteria</taxon>
        <taxon>Lysobacterales</taxon>
        <taxon>Lysobacteraceae</taxon>
        <taxon>Luteimonas</taxon>
    </lineage>
</organism>
<name>A0A290XF67_9GAMM</name>
<proteinExistence type="predicted"/>
<keyword evidence="2" id="KW-1185">Reference proteome</keyword>
<dbReference type="EMBL" id="CP023406">
    <property type="protein sequence ID" value="ATD67782.1"/>
    <property type="molecule type" value="Genomic_DNA"/>
</dbReference>
<dbReference type="KEGG" id="lum:CNR27_10360"/>
<gene>
    <name evidence="1" type="ORF">CNR27_10360</name>
</gene>
<accession>A0A290XF67</accession>
<reference evidence="2" key="1">
    <citation type="submission" date="2017-09" db="EMBL/GenBank/DDBJ databases">
        <title>Luteimonas liuhanmingii sp.nov., isolated from the intestinal contents of Tibetan Plateau Pika in Yushu, Qinghai Province, China.</title>
        <authorList>
            <person name="Gui Z."/>
        </authorList>
    </citation>
    <scope>NUCLEOTIDE SEQUENCE [LARGE SCALE GENOMIC DNA]</scope>
    <source>
        <strain evidence="2">100111</strain>
    </source>
</reference>
<evidence type="ECO:0000313" key="1">
    <source>
        <dbReference type="EMBL" id="ATD67782.1"/>
    </source>
</evidence>
<dbReference type="AlphaFoldDB" id="A0A290XF67"/>
<evidence type="ECO:0000313" key="2">
    <source>
        <dbReference type="Proteomes" id="UP000218968"/>
    </source>
</evidence>
<sequence>MSLWMTVRHALGVRSDQGEHCGPCAHFCQDPAKFEAALPGLTALSSGTASVRARDGLCLRHDRIINGRKRCAAFSSAGADEGP</sequence>
<protein>
    <submittedName>
        <fullName evidence="1">Uncharacterized protein</fullName>
    </submittedName>
</protein>